<dbReference type="GO" id="GO:0008270">
    <property type="term" value="F:zinc ion binding"/>
    <property type="evidence" value="ECO:0007669"/>
    <property type="project" value="UniProtKB-KW"/>
</dbReference>
<evidence type="ECO:0000256" key="2">
    <source>
        <dbReference type="ARBA" id="ARBA00022771"/>
    </source>
</evidence>
<keyword evidence="2" id="KW-0863">Zinc-finger</keyword>
<dbReference type="SUPFAM" id="SSF57716">
    <property type="entry name" value="Glucocorticoid receptor-like (DNA-binding domain)"/>
    <property type="match status" value="1"/>
</dbReference>
<name>A0A6G0YBX0_APHCR</name>
<keyword evidence="3" id="KW-0862">Zinc</keyword>
<dbReference type="AlphaFoldDB" id="A0A6G0YBX0"/>
<reference evidence="6 7" key="1">
    <citation type="submission" date="2019-08" db="EMBL/GenBank/DDBJ databases">
        <title>Whole genome of Aphis craccivora.</title>
        <authorList>
            <person name="Voronova N.V."/>
            <person name="Shulinski R.S."/>
            <person name="Bandarenka Y.V."/>
            <person name="Zhorov D.G."/>
            <person name="Warner D."/>
        </authorList>
    </citation>
    <scope>NUCLEOTIDE SEQUENCE [LARGE SCALE GENOMIC DNA]</scope>
    <source>
        <strain evidence="6">180601</strain>
        <tissue evidence="6">Whole Body</tissue>
    </source>
</reference>
<keyword evidence="1" id="KW-0479">Metal-binding</keyword>
<dbReference type="OrthoDB" id="7331812at2759"/>
<organism evidence="6 7">
    <name type="scientific">Aphis craccivora</name>
    <name type="common">Cowpea aphid</name>
    <dbReference type="NCBI Taxonomy" id="307492"/>
    <lineage>
        <taxon>Eukaryota</taxon>
        <taxon>Metazoa</taxon>
        <taxon>Ecdysozoa</taxon>
        <taxon>Arthropoda</taxon>
        <taxon>Hexapoda</taxon>
        <taxon>Insecta</taxon>
        <taxon>Pterygota</taxon>
        <taxon>Neoptera</taxon>
        <taxon>Paraneoptera</taxon>
        <taxon>Hemiptera</taxon>
        <taxon>Sternorrhyncha</taxon>
        <taxon>Aphidomorpha</taxon>
        <taxon>Aphidoidea</taxon>
        <taxon>Aphididae</taxon>
        <taxon>Aphidini</taxon>
        <taxon>Aphis</taxon>
        <taxon>Aphis</taxon>
    </lineage>
</organism>
<gene>
    <name evidence="6" type="ORF">FWK35_00016191</name>
</gene>
<dbReference type="InterPro" id="IPR038441">
    <property type="entry name" value="THAP_Znf_sf"/>
</dbReference>
<evidence type="ECO:0000256" key="4">
    <source>
        <dbReference type="ARBA" id="ARBA00023125"/>
    </source>
</evidence>
<evidence type="ECO:0000259" key="5">
    <source>
        <dbReference type="SMART" id="SM00980"/>
    </source>
</evidence>
<dbReference type="GO" id="GO:0003677">
    <property type="term" value="F:DNA binding"/>
    <property type="evidence" value="ECO:0007669"/>
    <property type="project" value="UniProtKB-KW"/>
</dbReference>
<evidence type="ECO:0000313" key="7">
    <source>
        <dbReference type="Proteomes" id="UP000478052"/>
    </source>
</evidence>
<evidence type="ECO:0000256" key="3">
    <source>
        <dbReference type="ARBA" id="ARBA00022833"/>
    </source>
</evidence>
<dbReference type="Proteomes" id="UP000478052">
    <property type="component" value="Unassembled WGS sequence"/>
</dbReference>
<accession>A0A6G0YBX0</accession>
<dbReference type="Gene3D" id="6.20.210.20">
    <property type="entry name" value="THAP domain"/>
    <property type="match status" value="1"/>
</dbReference>
<feature type="domain" description="THAP-type" evidence="5">
    <location>
        <begin position="3"/>
        <end position="90"/>
    </location>
</feature>
<keyword evidence="4" id="KW-0238">DNA-binding</keyword>
<comment type="caution">
    <text evidence="6">The sequence shown here is derived from an EMBL/GenBank/DDBJ whole genome shotgun (WGS) entry which is preliminary data.</text>
</comment>
<protein>
    <submittedName>
        <fullName evidence="6">THAP-type domain-containing protein</fullName>
    </submittedName>
</protein>
<dbReference type="EMBL" id="VUJU01004955">
    <property type="protein sequence ID" value="KAF0752728.1"/>
    <property type="molecule type" value="Genomic_DNA"/>
</dbReference>
<dbReference type="SMART" id="SM00980">
    <property type="entry name" value="THAP"/>
    <property type="match status" value="1"/>
</dbReference>
<dbReference type="Pfam" id="PF05485">
    <property type="entry name" value="THAP"/>
    <property type="match status" value="1"/>
</dbReference>
<evidence type="ECO:0000256" key="1">
    <source>
        <dbReference type="ARBA" id="ARBA00022723"/>
    </source>
</evidence>
<evidence type="ECO:0000313" key="6">
    <source>
        <dbReference type="EMBL" id="KAF0752728.1"/>
    </source>
</evidence>
<sequence length="148" mass="16526">MNKNCCIPLCTKNDKCSTFGVSKNALQLWERSLGINLKNNSRVCKKHFKPEDIITEWVSGSGVNKYSICLKIPKLRVGAIPTSHSTLLKTHAMVNIPTGISSEGPYCVNNTNDSKNNELNLLKKEKGFIINYFNVTIYRTLGARPPLL</sequence>
<keyword evidence="7" id="KW-1185">Reference proteome</keyword>
<dbReference type="InterPro" id="IPR006612">
    <property type="entry name" value="THAP_Znf"/>
</dbReference>
<proteinExistence type="predicted"/>